<accession>M2U3R3</accession>
<keyword evidence="2" id="KW-1185">Reference proteome</keyword>
<dbReference type="OrthoDB" id="2410195at2759"/>
<reference evidence="2" key="2">
    <citation type="journal article" date="2013" name="PLoS Genet.">
        <title>Comparative genome structure, secondary metabolite, and effector coding capacity across Cochliobolus pathogens.</title>
        <authorList>
            <person name="Condon B.J."/>
            <person name="Leng Y."/>
            <person name="Wu D."/>
            <person name="Bushley K.E."/>
            <person name="Ohm R.A."/>
            <person name="Otillar R."/>
            <person name="Martin J."/>
            <person name="Schackwitz W."/>
            <person name="Grimwood J."/>
            <person name="MohdZainudin N."/>
            <person name="Xue C."/>
            <person name="Wang R."/>
            <person name="Manning V.A."/>
            <person name="Dhillon B."/>
            <person name="Tu Z.J."/>
            <person name="Steffenson B.J."/>
            <person name="Salamov A."/>
            <person name="Sun H."/>
            <person name="Lowry S."/>
            <person name="LaButti K."/>
            <person name="Han J."/>
            <person name="Copeland A."/>
            <person name="Lindquist E."/>
            <person name="Barry K."/>
            <person name="Schmutz J."/>
            <person name="Baker S.E."/>
            <person name="Ciuffetti L.M."/>
            <person name="Grigoriev I.V."/>
            <person name="Zhong S."/>
            <person name="Turgeon B.G."/>
        </authorList>
    </citation>
    <scope>NUCLEOTIDE SEQUENCE [LARGE SCALE GENOMIC DNA]</scope>
    <source>
        <strain evidence="2">C5 / ATCC 48332 / race O</strain>
    </source>
</reference>
<organism evidence="1 2">
    <name type="scientific">Cochliobolus heterostrophus (strain C5 / ATCC 48332 / race O)</name>
    <name type="common">Southern corn leaf blight fungus</name>
    <name type="synonym">Bipolaris maydis</name>
    <dbReference type="NCBI Taxonomy" id="701091"/>
    <lineage>
        <taxon>Eukaryota</taxon>
        <taxon>Fungi</taxon>
        <taxon>Dikarya</taxon>
        <taxon>Ascomycota</taxon>
        <taxon>Pezizomycotina</taxon>
        <taxon>Dothideomycetes</taxon>
        <taxon>Pleosporomycetidae</taxon>
        <taxon>Pleosporales</taxon>
        <taxon>Pleosporineae</taxon>
        <taxon>Pleosporaceae</taxon>
        <taxon>Bipolaris</taxon>
    </lineage>
</organism>
<protein>
    <submittedName>
        <fullName evidence="1">Uncharacterized protein</fullName>
    </submittedName>
</protein>
<dbReference type="AlphaFoldDB" id="M2U3R3"/>
<evidence type="ECO:0000313" key="1">
    <source>
        <dbReference type="EMBL" id="EMD88356.1"/>
    </source>
</evidence>
<proteinExistence type="predicted"/>
<dbReference type="Proteomes" id="UP000016936">
    <property type="component" value="Unassembled WGS sequence"/>
</dbReference>
<dbReference type="EMBL" id="KB445580">
    <property type="protein sequence ID" value="EMD88356.1"/>
    <property type="molecule type" value="Genomic_DNA"/>
</dbReference>
<dbReference type="HOGENOM" id="CLU_2096653_0_0_1"/>
<sequence>MQSYAEAKQNTRSVIAQPSTLIPFVRKTTRCDDTFQALNGFADQKMHSQLVGTTVSLIGTTEHLAFAARYPSENVLFATIQESGPRSWNTSFPLQVHLPGLPRKTSTRWVLVAANP</sequence>
<evidence type="ECO:0000313" key="2">
    <source>
        <dbReference type="Proteomes" id="UP000016936"/>
    </source>
</evidence>
<name>M2U3R3_COCH5</name>
<reference evidence="1 2" key="1">
    <citation type="journal article" date="2012" name="PLoS Pathog.">
        <title>Diverse lifestyles and strategies of plant pathogenesis encoded in the genomes of eighteen Dothideomycetes fungi.</title>
        <authorList>
            <person name="Ohm R.A."/>
            <person name="Feau N."/>
            <person name="Henrissat B."/>
            <person name="Schoch C.L."/>
            <person name="Horwitz B.A."/>
            <person name="Barry K.W."/>
            <person name="Condon B.J."/>
            <person name="Copeland A.C."/>
            <person name="Dhillon B."/>
            <person name="Glaser F."/>
            <person name="Hesse C.N."/>
            <person name="Kosti I."/>
            <person name="LaButti K."/>
            <person name="Lindquist E.A."/>
            <person name="Lucas S."/>
            <person name="Salamov A.A."/>
            <person name="Bradshaw R.E."/>
            <person name="Ciuffetti L."/>
            <person name="Hamelin R.C."/>
            <person name="Kema G.H.J."/>
            <person name="Lawrence C."/>
            <person name="Scott J.A."/>
            <person name="Spatafora J.W."/>
            <person name="Turgeon B.G."/>
            <person name="de Wit P.J.G.M."/>
            <person name="Zhong S."/>
            <person name="Goodwin S.B."/>
            <person name="Grigoriev I.V."/>
        </authorList>
    </citation>
    <scope>NUCLEOTIDE SEQUENCE [LARGE SCALE GENOMIC DNA]</scope>
    <source>
        <strain evidence="2">C5 / ATCC 48332 / race O</strain>
    </source>
</reference>
<gene>
    <name evidence="1" type="ORF">COCHEDRAFT_1216280</name>
</gene>